<evidence type="ECO:0000256" key="1">
    <source>
        <dbReference type="SAM" id="MobiDB-lite"/>
    </source>
</evidence>
<proteinExistence type="predicted"/>
<evidence type="ECO:0000313" key="2">
    <source>
        <dbReference type="EMBL" id="QJA49966.1"/>
    </source>
</evidence>
<dbReference type="AlphaFoldDB" id="A0A6H1ZPV8"/>
<reference evidence="2" key="1">
    <citation type="submission" date="2020-03" db="EMBL/GenBank/DDBJ databases">
        <title>The deep terrestrial virosphere.</title>
        <authorList>
            <person name="Holmfeldt K."/>
            <person name="Nilsson E."/>
            <person name="Simone D."/>
            <person name="Lopez-Fernandez M."/>
            <person name="Wu X."/>
            <person name="de Brujin I."/>
            <person name="Lundin D."/>
            <person name="Andersson A."/>
            <person name="Bertilsson S."/>
            <person name="Dopson M."/>
        </authorList>
    </citation>
    <scope>NUCLEOTIDE SEQUENCE</scope>
    <source>
        <strain evidence="3">MM415A00755</strain>
        <strain evidence="2">TM448A01544</strain>
    </source>
</reference>
<feature type="compositionally biased region" description="Polar residues" evidence="1">
    <location>
        <begin position="200"/>
        <end position="213"/>
    </location>
</feature>
<protein>
    <submittedName>
        <fullName evidence="2">Uncharacterized protein</fullName>
    </submittedName>
</protein>
<sequence>MENTLPEEEQTTQETLDPAAVAEETTPKAEEFVTKAEYDAAIQKAGQAEARAREIQSRSDRSVSEVRHQAAQKDQILGDLQRENMFLRQVAENKMEPDEAKLAILQSQNQAYKQRLTQSTTPPYEQVPIAGLTLAAQYGYRVDDPRINYHLEATSVADGLEALRKHLEGMKIEDATRREAEVTSHKDEAVERVRAERGNPQTVPVETGNSMGKNTGLARAQDDYIAGSITREQYAEIRTRHGLET</sequence>
<organism evidence="2">
    <name type="scientific">viral metagenome</name>
    <dbReference type="NCBI Taxonomy" id="1070528"/>
    <lineage>
        <taxon>unclassified sequences</taxon>
        <taxon>metagenomes</taxon>
        <taxon>organismal metagenomes</taxon>
    </lineage>
</organism>
<feature type="compositionally biased region" description="Basic and acidic residues" evidence="1">
    <location>
        <begin position="50"/>
        <end position="68"/>
    </location>
</feature>
<feature type="region of interest" description="Disordered" evidence="1">
    <location>
        <begin position="1"/>
        <end position="30"/>
    </location>
</feature>
<feature type="region of interest" description="Disordered" evidence="1">
    <location>
        <begin position="200"/>
        <end position="219"/>
    </location>
</feature>
<feature type="compositionally biased region" description="Acidic residues" evidence="1">
    <location>
        <begin position="1"/>
        <end position="11"/>
    </location>
</feature>
<dbReference type="EMBL" id="MT142414">
    <property type="protein sequence ID" value="QJA80262.1"/>
    <property type="molecule type" value="Genomic_DNA"/>
</dbReference>
<name>A0A6H1ZPV8_9ZZZZ</name>
<gene>
    <name evidence="3" type="ORF">MM415A00755_0009</name>
    <name evidence="2" type="ORF">TM448A01544_0004</name>
</gene>
<accession>A0A6H1ZPV8</accession>
<feature type="region of interest" description="Disordered" evidence="1">
    <location>
        <begin position="44"/>
        <end position="68"/>
    </location>
</feature>
<dbReference type="EMBL" id="MT144166">
    <property type="protein sequence ID" value="QJA49966.1"/>
    <property type="molecule type" value="Genomic_DNA"/>
</dbReference>
<evidence type="ECO:0000313" key="3">
    <source>
        <dbReference type="EMBL" id="QJA80262.1"/>
    </source>
</evidence>